<dbReference type="EMBL" id="LN733169">
    <property type="protein sequence ID" value="CEP16530.1"/>
    <property type="molecule type" value="Genomic_DNA"/>
</dbReference>
<evidence type="ECO:0000313" key="3">
    <source>
        <dbReference type="EMBL" id="CEP16530.1"/>
    </source>
</evidence>
<sequence>MLLNRQNSSDTLSNDSPANETELSISIREMKATGRMIHKLQEGWDSIHLANQDNFEKARAADVKLRQLQATGELHYKVCEAMENADSEIEEIHSSLETIKSSAVNLMNVLEKLGEQIDQVSINYEKDQFESWKQEREKELMDEISNRRQLLREKEAKLKQKYEEYDSIQQQKRVELYEANFNAELEDYRRRRENEVSSLYSYQNCTDRIATSLDQVKLQETREDLDQFLGDTIEPISSDEDKGTKKKKKSKDKSKSKAKPIPKPVFSSEDDDDNGDKIEILADEDYEDL</sequence>
<proteinExistence type="predicted"/>
<dbReference type="Proteomes" id="UP000054107">
    <property type="component" value="Unassembled WGS sequence"/>
</dbReference>
<accession>A0A0B7NLX3</accession>
<feature type="region of interest" description="Disordered" evidence="2">
    <location>
        <begin position="1"/>
        <end position="21"/>
    </location>
</feature>
<organism evidence="3 4">
    <name type="scientific">Parasitella parasitica</name>
    <dbReference type="NCBI Taxonomy" id="35722"/>
    <lineage>
        <taxon>Eukaryota</taxon>
        <taxon>Fungi</taxon>
        <taxon>Fungi incertae sedis</taxon>
        <taxon>Mucoromycota</taxon>
        <taxon>Mucoromycotina</taxon>
        <taxon>Mucoromycetes</taxon>
        <taxon>Mucorales</taxon>
        <taxon>Mucorineae</taxon>
        <taxon>Mucoraceae</taxon>
        <taxon>Parasitella</taxon>
    </lineage>
</organism>
<keyword evidence="4" id="KW-1185">Reference proteome</keyword>
<feature type="coiled-coil region" evidence="1">
    <location>
        <begin position="134"/>
        <end position="171"/>
    </location>
</feature>
<gene>
    <name evidence="3" type="primary">PARPA_10796.1 scaffold 41684</name>
</gene>
<feature type="region of interest" description="Disordered" evidence="2">
    <location>
        <begin position="229"/>
        <end position="289"/>
    </location>
</feature>
<keyword evidence="1" id="KW-0175">Coiled coil</keyword>
<dbReference type="OrthoDB" id="2445127at2759"/>
<evidence type="ECO:0000256" key="1">
    <source>
        <dbReference type="SAM" id="Coils"/>
    </source>
</evidence>
<protein>
    <submittedName>
        <fullName evidence="3">Uncharacterized protein</fullName>
    </submittedName>
</protein>
<feature type="compositionally biased region" description="Basic residues" evidence="2">
    <location>
        <begin position="244"/>
        <end position="260"/>
    </location>
</feature>
<reference evidence="3 4" key="1">
    <citation type="submission" date="2014-09" db="EMBL/GenBank/DDBJ databases">
        <authorList>
            <person name="Ellenberger Sabrina"/>
        </authorList>
    </citation>
    <scope>NUCLEOTIDE SEQUENCE [LARGE SCALE GENOMIC DNA]</scope>
    <source>
        <strain evidence="3 4">CBS 412.66</strain>
    </source>
</reference>
<dbReference type="AlphaFoldDB" id="A0A0B7NLX3"/>
<name>A0A0B7NLX3_9FUNG</name>
<evidence type="ECO:0000256" key="2">
    <source>
        <dbReference type="SAM" id="MobiDB-lite"/>
    </source>
</evidence>
<evidence type="ECO:0000313" key="4">
    <source>
        <dbReference type="Proteomes" id="UP000054107"/>
    </source>
</evidence>